<proteinExistence type="inferred from homology"/>
<feature type="signal peptide" evidence="8">
    <location>
        <begin position="1"/>
        <end position="17"/>
    </location>
</feature>
<evidence type="ECO:0000256" key="4">
    <source>
        <dbReference type="ARBA" id="ARBA00012682"/>
    </source>
</evidence>
<dbReference type="Gene3D" id="2.60.40.200">
    <property type="entry name" value="Superoxide dismutase, copper/zinc binding domain"/>
    <property type="match status" value="1"/>
</dbReference>
<dbReference type="GO" id="GO:0046872">
    <property type="term" value="F:metal ion binding"/>
    <property type="evidence" value="ECO:0007669"/>
    <property type="project" value="InterPro"/>
</dbReference>
<comment type="similarity">
    <text evidence="3">Belongs to the Cu-Zn superoxide dismutase family.</text>
</comment>
<keyword evidence="8" id="KW-0732">Signal</keyword>
<evidence type="ECO:0000313" key="10">
    <source>
        <dbReference type="Proteomes" id="UP001187682"/>
    </source>
</evidence>
<organism evidence="9 10">
    <name type="scientific">Cephalotrichum gorgonifer</name>
    <dbReference type="NCBI Taxonomy" id="2041049"/>
    <lineage>
        <taxon>Eukaryota</taxon>
        <taxon>Fungi</taxon>
        <taxon>Dikarya</taxon>
        <taxon>Ascomycota</taxon>
        <taxon>Pezizomycotina</taxon>
        <taxon>Sordariomycetes</taxon>
        <taxon>Hypocreomycetidae</taxon>
        <taxon>Microascales</taxon>
        <taxon>Microascaceae</taxon>
        <taxon>Cephalotrichum</taxon>
    </lineage>
</organism>
<dbReference type="Proteomes" id="UP001187682">
    <property type="component" value="Unassembled WGS sequence"/>
</dbReference>
<evidence type="ECO:0000256" key="1">
    <source>
        <dbReference type="ARBA" id="ARBA00004196"/>
    </source>
</evidence>
<evidence type="ECO:0000256" key="3">
    <source>
        <dbReference type="ARBA" id="ARBA00010457"/>
    </source>
</evidence>
<dbReference type="AlphaFoldDB" id="A0AAE8N6U8"/>
<gene>
    <name evidence="9" type="ORF">DNG_09961</name>
</gene>
<dbReference type="FunFam" id="2.60.40.200:FF:000007">
    <property type="entry name" value="Cell surface Cu-only superoxide dismutase 5"/>
    <property type="match status" value="1"/>
</dbReference>
<keyword evidence="10" id="KW-1185">Reference proteome</keyword>
<dbReference type="EC" id="1.15.1.1" evidence="4"/>
<evidence type="ECO:0000256" key="8">
    <source>
        <dbReference type="SAM" id="SignalP"/>
    </source>
</evidence>
<evidence type="ECO:0000256" key="5">
    <source>
        <dbReference type="ARBA" id="ARBA00022525"/>
    </source>
</evidence>
<reference evidence="9" key="1">
    <citation type="submission" date="2018-03" db="EMBL/GenBank/DDBJ databases">
        <authorList>
            <person name="Guldener U."/>
        </authorList>
    </citation>
    <scope>NUCLEOTIDE SEQUENCE</scope>
</reference>
<dbReference type="GO" id="GO:0005576">
    <property type="term" value="C:extracellular region"/>
    <property type="evidence" value="ECO:0007669"/>
    <property type="project" value="UniProtKB-SubCell"/>
</dbReference>
<evidence type="ECO:0000256" key="2">
    <source>
        <dbReference type="ARBA" id="ARBA00004613"/>
    </source>
</evidence>
<comment type="subcellular location">
    <subcellularLocation>
        <location evidence="1">Cell envelope</location>
    </subcellularLocation>
    <subcellularLocation>
        <location evidence="2">Secreted</location>
    </subcellularLocation>
</comment>
<sequence>MLSHVFTVLAAVLGVIAQGTGELGDAMEVMNNPPGVTYVAMFEGSEMSPVMGEVVAMADESGTGINFELMLMGLPENGGPYSYHLHAAPVPEDGNCTGTMAHLDPYMRGQNPPCDMEMPQTCEVGDLSGKHGKVDGPDVSKSFTDKYAALEPSNDAFFGDLSIVIHYANSTRLACANFMVEEMPMQGSGGPRK</sequence>
<comment type="caution">
    <text evidence="9">The sequence shown here is derived from an EMBL/GenBank/DDBJ whole genome shotgun (WGS) entry which is preliminary data.</text>
</comment>
<dbReference type="SUPFAM" id="SSF49329">
    <property type="entry name" value="Cu,Zn superoxide dismutase-like"/>
    <property type="match status" value="1"/>
</dbReference>
<dbReference type="InterPro" id="IPR036423">
    <property type="entry name" value="SOD-like_Cu/Zn_dom_sf"/>
</dbReference>
<feature type="chain" id="PRO_5042020654" description="superoxide dismutase" evidence="8">
    <location>
        <begin position="18"/>
        <end position="193"/>
    </location>
</feature>
<keyword evidence="6" id="KW-0049">Antioxidant</keyword>
<evidence type="ECO:0000313" key="9">
    <source>
        <dbReference type="EMBL" id="SPO07267.1"/>
    </source>
</evidence>
<comment type="catalytic activity">
    <reaction evidence="7">
        <text>2 superoxide + 2 H(+) = H2O2 + O2</text>
        <dbReference type="Rhea" id="RHEA:20696"/>
        <dbReference type="ChEBI" id="CHEBI:15378"/>
        <dbReference type="ChEBI" id="CHEBI:15379"/>
        <dbReference type="ChEBI" id="CHEBI:16240"/>
        <dbReference type="ChEBI" id="CHEBI:18421"/>
        <dbReference type="EC" id="1.15.1.1"/>
    </reaction>
</comment>
<protein>
    <recommendedName>
        <fullName evidence="4">superoxide dismutase</fullName>
        <ecNumber evidence="4">1.15.1.1</ecNumber>
    </recommendedName>
</protein>
<dbReference type="EMBL" id="ONZQ02000019">
    <property type="protein sequence ID" value="SPO07267.1"/>
    <property type="molecule type" value="Genomic_DNA"/>
</dbReference>
<accession>A0AAE8N6U8</accession>
<evidence type="ECO:0000256" key="7">
    <source>
        <dbReference type="ARBA" id="ARBA00049204"/>
    </source>
</evidence>
<name>A0AAE8N6U8_9PEZI</name>
<keyword evidence="5" id="KW-0964">Secreted</keyword>
<evidence type="ECO:0000256" key="6">
    <source>
        <dbReference type="ARBA" id="ARBA00022862"/>
    </source>
</evidence>
<dbReference type="GO" id="GO:0004784">
    <property type="term" value="F:superoxide dismutase activity"/>
    <property type="evidence" value="ECO:0007669"/>
    <property type="project" value="UniProtKB-EC"/>
</dbReference>